<evidence type="ECO:0000313" key="2">
    <source>
        <dbReference type="Proteomes" id="UP001056500"/>
    </source>
</evidence>
<proteinExistence type="predicted"/>
<reference evidence="1" key="1">
    <citation type="submission" date="2022-06" db="EMBL/GenBank/DDBJ databases">
        <title>Genome sequencing of Brevibacillus sp. BB3-R1.</title>
        <authorList>
            <person name="Heo J."/>
            <person name="Lee D."/>
            <person name="Won M."/>
            <person name="Han B.-H."/>
            <person name="Hong S.-B."/>
            <person name="Kwon S.-W."/>
        </authorList>
    </citation>
    <scope>NUCLEOTIDE SEQUENCE</scope>
    <source>
        <strain evidence="1">BB3-R1</strain>
    </source>
</reference>
<dbReference type="Pfam" id="PF09501">
    <property type="entry name" value="Bac_small_YrzI"/>
    <property type="match status" value="1"/>
</dbReference>
<organism evidence="1 2">
    <name type="scientific">Brevibacillus ruminantium</name>
    <dbReference type="NCBI Taxonomy" id="2950604"/>
    <lineage>
        <taxon>Bacteria</taxon>
        <taxon>Bacillati</taxon>
        <taxon>Bacillota</taxon>
        <taxon>Bacilli</taxon>
        <taxon>Bacillales</taxon>
        <taxon>Paenibacillaceae</taxon>
        <taxon>Brevibacillus</taxon>
    </lineage>
</organism>
<dbReference type="InterPro" id="IPR012655">
    <property type="entry name" value="YrzI"/>
</dbReference>
<dbReference type="EMBL" id="CP098755">
    <property type="protein sequence ID" value="USG64747.1"/>
    <property type="molecule type" value="Genomic_DNA"/>
</dbReference>
<name>A0ABY4WCF5_9BACL</name>
<gene>
    <name evidence="1" type="ORF">NDK47_21870</name>
</gene>
<protein>
    <submittedName>
        <fullName evidence="1">YrzI family small protein</fullName>
    </submittedName>
</protein>
<keyword evidence="2" id="KW-1185">Reference proteome</keyword>
<dbReference type="RefSeq" id="WP_251871858.1">
    <property type="nucleotide sequence ID" value="NZ_CP098755.1"/>
</dbReference>
<sequence length="52" mass="6608">MYIPMIFFTIIIKKREYSPEEIEARYLQDQAIKEWEDKRMWHEAQLPDYARW</sequence>
<dbReference type="Proteomes" id="UP001056500">
    <property type="component" value="Chromosome"/>
</dbReference>
<accession>A0ABY4WCF5</accession>
<evidence type="ECO:0000313" key="1">
    <source>
        <dbReference type="EMBL" id="USG64747.1"/>
    </source>
</evidence>